<feature type="compositionally biased region" description="Low complexity" evidence="1">
    <location>
        <begin position="130"/>
        <end position="141"/>
    </location>
</feature>
<comment type="caution">
    <text evidence="3">The sequence shown here is derived from an EMBL/GenBank/DDBJ whole genome shotgun (WGS) entry which is preliminary data.</text>
</comment>
<feature type="compositionally biased region" description="Low complexity" evidence="1">
    <location>
        <begin position="159"/>
        <end position="200"/>
    </location>
</feature>
<evidence type="ECO:0000313" key="3">
    <source>
        <dbReference type="EMBL" id="KAG0147015.1"/>
    </source>
</evidence>
<sequence>MQVVALFSLVLASVSASALIARDGSMQNCDKYDAVRENKATCNDPPTLICVNGCTDGVTVDKCKTLGDYKPVAGSIKCDGGYTSASSGGGFDCQSSKHGSLICYGQPTGKATCRGCRPITPDDLQHLHDNQSPSQPVNNSSGPTGQPSQNTSSTPGNNPTWQTGGAGPGTTTPTEQPTTTTNATGCANKTTATTTGSVTTSTISPEYVETVSLKSH</sequence>
<name>A0A9P6NHD8_9BASI</name>
<dbReference type="Proteomes" id="UP000886653">
    <property type="component" value="Unassembled WGS sequence"/>
</dbReference>
<evidence type="ECO:0000256" key="1">
    <source>
        <dbReference type="SAM" id="MobiDB-lite"/>
    </source>
</evidence>
<feature type="compositionally biased region" description="Polar residues" evidence="1">
    <location>
        <begin position="142"/>
        <end position="158"/>
    </location>
</feature>
<dbReference type="AlphaFoldDB" id="A0A9P6NHD8"/>
<feature type="signal peptide" evidence="2">
    <location>
        <begin position="1"/>
        <end position="16"/>
    </location>
</feature>
<evidence type="ECO:0000313" key="4">
    <source>
        <dbReference type="Proteomes" id="UP000886653"/>
    </source>
</evidence>
<evidence type="ECO:0000256" key="2">
    <source>
        <dbReference type="SAM" id="SignalP"/>
    </source>
</evidence>
<accession>A0A9P6NHD8</accession>
<organism evidence="3 4">
    <name type="scientific">Cronartium quercuum f. sp. fusiforme G11</name>
    <dbReference type="NCBI Taxonomy" id="708437"/>
    <lineage>
        <taxon>Eukaryota</taxon>
        <taxon>Fungi</taxon>
        <taxon>Dikarya</taxon>
        <taxon>Basidiomycota</taxon>
        <taxon>Pucciniomycotina</taxon>
        <taxon>Pucciniomycetes</taxon>
        <taxon>Pucciniales</taxon>
        <taxon>Coleosporiaceae</taxon>
        <taxon>Cronartium</taxon>
    </lineage>
</organism>
<feature type="chain" id="PRO_5040456879" description="Secreted protein" evidence="2">
    <location>
        <begin position="17"/>
        <end position="216"/>
    </location>
</feature>
<dbReference type="EMBL" id="MU167253">
    <property type="protein sequence ID" value="KAG0147015.1"/>
    <property type="molecule type" value="Genomic_DNA"/>
</dbReference>
<keyword evidence="4" id="KW-1185">Reference proteome</keyword>
<reference evidence="3" key="1">
    <citation type="submission" date="2013-11" db="EMBL/GenBank/DDBJ databases">
        <title>Genome sequence of the fusiform rust pathogen reveals effectors for host alternation and coevolution with pine.</title>
        <authorList>
            <consortium name="DOE Joint Genome Institute"/>
            <person name="Smith K."/>
            <person name="Pendleton A."/>
            <person name="Kubisiak T."/>
            <person name="Anderson C."/>
            <person name="Salamov A."/>
            <person name="Aerts A."/>
            <person name="Riley R."/>
            <person name="Clum A."/>
            <person name="Lindquist E."/>
            <person name="Ence D."/>
            <person name="Campbell M."/>
            <person name="Kronenberg Z."/>
            <person name="Feau N."/>
            <person name="Dhillon B."/>
            <person name="Hamelin R."/>
            <person name="Burleigh J."/>
            <person name="Smith J."/>
            <person name="Yandell M."/>
            <person name="Nelson C."/>
            <person name="Grigoriev I."/>
            <person name="Davis J."/>
        </authorList>
    </citation>
    <scope>NUCLEOTIDE SEQUENCE</scope>
    <source>
        <strain evidence="3">G11</strain>
    </source>
</reference>
<evidence type="ECO:0008006" key="5">
    <source>
        <dbReference type="Google" id="ProtNLM"/>
    </source>
</evidence>
<feature type="region of interest" description="Disordered" evidence="1">
    <location>
        <begin position="124"/>
        <end position="200"/>
    </location>
</feature>
<keyword evidence="2" id="KW-0732">Signal</keyword>
<protein>
    <recommendedName>
        <fullName evidence="5">Secreted protein</fullName>
    </recommendedName>
</protein>
<proteinExistence type="predicted"/>
<gene>
    <name evidence="3" type="ORF">CROQUDRAFT_656672</name>
</gene>